<organism evidence="2">
    <name type="scientific">marine sediment metagenome</name>
    <dbReference type="NCBI Taxonomy" id="412755"/>
    <lineage>
        <taxon>unclassified sequences</taxon>
        <taxon>metagenomes</taxon>
        <taxon>ecological metagenomes</taxon>
    </lineage>
</organism>
<comment type="caution">
    <text evidence="2">The sequence shown here is derived from an EMBL/GenBank/DDBJ whole genome shotgun (WGS) entry which is preliminary data.</text>
</comment>
<evidence type="ECO:0000313" key="2">
    <source>
        <dbReference type="EMBL" id="GAI57034.1"/>
    </source>
</evidence>
<feature type="non-terminal residue" evidence="2">
    <location>
        <position position="1"/>
    </location>
</feature>
<dbReference type="EMBL" id="BARV01039419">
    <property type="protein sequence ID" value="GAI56963.1"/>
    <property type="molecule type" value="Genomic_DNA"/>
</dbReference>
<sequence>YFFPDLAGVGVSHNTFVWNPELDTKAGMLRLVFGLGTRAVNRVENDYPRIIALDAPLLRPLAGMDDVRKYSQHYVDLLDTKENTFTTLPLQKLLGEKLDLRRLDLIAESDYQMARKMSELGMRKKQFWILTYEKLLSGWI</sequence>
<name>X1RNE6_9ZZZZ</name>
<proteinExistence type="predicted"/>
<dbReference type="EMBL" id="BARV01039428">
    <property type="protein sequence ID" value="GAI57034.1"/>
    <property type="molecule type" value="Genomic_DNA"/>
</dbReference>
<reference evidence="2" key="1">
    <citation type="journal article" date="2014" name="Front. Microbiol.">
        <title>High frequency of phylogenetically diverse reductive dehalogenase-homologous genes in deep subseafloor sedimentary metagenomes.</title>
        <authorList>
            <person name="Kawai M."/>
            <person name="Futagami T."/>
            <person name="Toyoda A."/>
            <person name="Takaki Y."/>
            <person name="Nishi S."/>
            <person name="Hori S."/>
            <person name="Arai W."/>
            <person name="Tsubouchi T."/>
            <person name="Morono Y."/>
            <person name="Uchiyama I."/>
            <person name="Ito T."/>
            <person name="Fujiyama A."/>
            <person name="Inagaki F."/>
            <person name="Takami H."/>
        </authorList>
    </citation>
    <scope>NUCLEOTIDE SEQUENCE</scope>
    <source>
        <strain evidence="2">Expedition CK06-06</strain>
    </source>
</reference>
<evidence type="ECO:0000313" key="1">
    <source>
        <dbReference type="EMBL" id="GAI56963.1"/>
    </source>
</evidence>
<dbReference type="AlphaFoldDB" id="X1RNE6"/>
<protein>
    <submittedName>
        <fullName evidence="2">Uncharacterized protein</fullName>
    </submittedName>
</protein>
<accession>X1RNE6</accession>
<gene>
    <name evidence="1" type="ORF">S06H3_60429</name>
    <name evidence="2" type="ORF">S06H3_60440</name>
</gene>